<dbReference type="AlphaFoldDB" id="A0A835PA28"/>
<feature type="coiled-coil region" evidence="1">
    <location>
        <begin position="49"/>
        <end position="76"/>
    </location>
</feature>
<evidence type="ECO:0000256" key="2">
    <source>
        <dbReference type="SAM" id="MobiDB-lite"/>
    </source>
</evidence>
<protein>
    <submittedName>
        <fullName evidence="3">Uncharacterized protein</fullName>
    </submittedName>
</protein>
<sequence>MSSMPQKSSKAKMEPTFYGLGCTSRRMMHYKKWEISSHHGSHGLNYNEGLRLEARMERIKARLERIKARMERAKRIGSTRIGLLEDDQNSVNRERGQEK</sequence>
<accession>A0A835PA28</accession>
<keyword evidence="4" id="KW-1185">Reference proteome</keyword>
<dbReference type="Proteomes" id="UP000636800">
    <property type="component" value="Unassembled WGS sequence"/>
</dbReference>
<gene>
    <name evidence="3" type="ORF">HPP92_027182</name>
</gene>
<evidence type="ECO:0000256" key="1">
    <source>
        <dbReference type="SAM" id="Coils"/>
    </source>
</evidence>
<dbReference type="OrthoDB" id="8068875at2759"/>
<proteinExistence type="predicted"/>
<dbReference type="EMBL" id="JADCNL010000160">
    <property type="protein sequence ID" value="KAG0449826.1"/>
    <property type="molecule type" value="Genomic_DNA"/>
</dbReference>
<organism evidence="3 4">
    <name type="scientific">Vanilla planifolia</name>
    <name type="common">Vanilla</name>
    <dbReference type="NCBI Taxonomy" id="51239"/>
    <lineage>
        <taxon>Eukaryota</taxon>
        <taxon>Viridiplantae</taxon>
        <taxon>Streptophyta</taxon>
        <taxon>Embryophyta</taxon>
        <taxon>Tracheophyta</taxon>
        <taxon>Spermatophyta</taxon>
        <taxon>Magnoliopsida</taxon>
        <taxon>Liliopsida</taxon>
        <taxon>Asparagales</taxon>
        <taxon>Orchidaceae</taxon>
        <taxon>Vanilloideae</taxon>
        <taxon>Vanilleae</taxon>
        <taxon>Vanilla</taxon>
    </lineage>
</organism>
<name>A0A835PA28_VANPL</name>
<evidence type="ECO:0000313" key="3">
    <source>
        <dbReference type="EMBL" id="KAG0449826.1"/>
    </source>
</evidence>
<comment type="caution">
    <text evidence="3">The sequence shown here is derived from an EMBL/GenBank/DDBJ whole genome shotgun (WGS) entry which is preliminary data.</text>
</comment>
<feature type="region of interest" description="Disordered" evidence="2">
    <location>
        <begin position="80"/>
        <end position="99"/>
    </location>
</feature>
<keyword evidence="1" id="KW-0175">Coiled coil</keyword>
<reference evidence="3 4" key="1">
    <citation type="journal article" date="2020" name="Nat. Food">
        <title>A phased Vanilla planifolia genome enables genetic improvement of flavour and production.</title>
        <authorList>
            <person name="Hasing T."/>
            <person name="Tang H."/>
            <person name="Brym M."/>
            <person name="Khazi F."/>
            <person name="Huang T."/>
            <person name="Chambers A.H."/>
        </authorList>
    </citation>
    <scope>NUCLEOTIDE SEQUENCE [LARGE SCALE GENOMIC DNA]</scope>
    <source>
        <tissue evidence="3">Leaf</tissue>
    </source>
</reference>
<evidence type="ECO:0000313" key="4">
    <source>
        <dbReference type="Proteomes" id="UP000636800"/>
    </source>
</evidence>